<evidence type="ECO:0000313" key="2">
    <source>
        <dbReference type="Proteomes" id="UP001364764"/>
    </source>
</evidence>
<accession>A0ABD8B328</accession>
<sequence length="95" mass="10438">MNDRESMKRSVRTKGIGDTTSVTIPAQYVDCITGEIKPVTPEILHKVNSALSQRELVHLVFTGIAAVDSLGMIKSSFNEIQTSLNELMGWNSKAM</sequence>
<gene>
    <name evidence="1" type="ORF">V6668_31915</name>
</gene>
<dbReference type="Proteomes" id="UP001364764">
    <property type="component" value="Plasmid pY5S7-2"/>
</dbReference>
<dbReference type="EMBL" id="CP145894">
    <property type="protein sequence ID" value="WWP24164.1"/>
    <property type="molecule type" value="Genomic_DNA"/>
</dbReference>
<dbReference type="AlphaFoldDB" id="A0ABD8B328"/>
<dbReference type="GeneID" id="93480182"/>
<organism evidence="1 2">
    <name type="scientific">Paenibacillus amylolyticus</name>
    <dbReference type="NCBI Taxonomy" id="1451"/>
    <lineage>
        <taxon>Bacteria</taxon>
        <taxon>Bacillati</taxon>
        <taxon>Bacillota</taxon>
        <taxon>Bacilli</taxon>
        <taxon>Bacillales</taxon>
        <taxon>Paenibacillaceae</taxon>
        <taxon>Paenibacillus</taxon>
    </lineage>
</organism>
<geneLocation type="plasmid" evidence="1 2">
    <name>pY5S7-2</name>
</geneLocation>
<dbReference type="RefSeq" id="WP_338709255.1">
    <property type="nucleotide sequence ID" value="NZ_CP145894.1"/>
</dbReference>
<evidence type="ECO:0000313" key="1">
    <source>
        <dbReference type="EMBL" id="WWP24164.1"/>
    </source>
</evidence>
<proteinExistence type="predicted"/>
<keyword evidence="1" id="KW-0614">Plasmid</keyword>
<protein>
    <submittedName>
        <fullName evidence="1">Uncharacterized protein</fullName>
    </submittedName>
</protein>
<reference evidence="1 2" key="1">
    <citation type="submission" date="2024-02" db="EMBL/GenBank/DDBJ databases">
        <title>Complete sequences of two Paenibacillus sp. strains and one Lysinibacillus strain isolated from the environment on STAA medium highlight biotechnological potential.</title>
        <authorList>
            <person name="Attere S.A."/>
            <person name="Piche L.C."/>
            <person name="Intertaglia L."/>
            <person name="Lami R."/>
            <person name="Charette S.J."/>
            <person name="Vincent A.T."/>
        </authorList>
    </citation>
    <scope>NUCLEOTIDE SEQUENCE [LARGE SCALE GENOMIC DNA]</scope>
    <source>
        <strain evidence="1 2">Y5S-7</strain>
        <plasmid evidence="1 2">pY5S7-2</plasmid>
    </source>
</reference>
<name>A0ABD8B328_PAEAM</name>